<dbReference type="InterPro" id="IPR001227">
    <property type="entry name" value="Ac_transferase_dom_sf"/>
</dbReference>
<dbReference type="Gene3D" id="3.40.366.10">
    <property type="entry name" value="Malonyl-Coenzyme A Acyl Carrier Protein, domain 2"/>
    <property type="match status" value="1"/>
</dbReference>
<protein>
    <recommendedName>
        <fullName evidence="3">Malonyl-CoA:ACP transacylase (MAT) domain-containing protein</fullName>
    </recommendedName>
</protein>
<dbReference type="Pfam" id="PF00698">
    <property type="entry name" value="Acyl_transf_1"/>
    <property type="match status" value="1"/>
</dbReference>
<dbReference type="AlphaFoldDB" id="A0A5C6SAW1"/>
<evidence type="ECO:0000256" key="2">
    <source>
        <dbReference type="SAM" id="MobiDB-lite"/>
    </source>
</evidence>
<dbReference type="InterPro" id="IPR014043">
    <property type="entry name" value="Acyl_transferase_dom"/>
</dbReference>
<comment type="caution">
    <text evidence="4">The sequence shown here is derived from an EMBL/GenBank/DDBJ whole genome shotgun (WGS) entry which is preliminary data.</text>
</comment>
<accession>A0A5C6SAW1</accession>
<evidence type="ECO:0000313" key="4">
    <source>
        <dbReference type="EMBL" id="TXB95555.1"/>
    </source>
</evidence>
<dbReference type="EMBL" id="VMNF01000015">
    <property type="protein sequence ID" value="TXB95555.1"/>
    <property type="molecule type" value="Genomic_DNA"/>
</dbReference>
<dbReference type="SUPFAM" id="SSF52151">
    <property type="entry name" value="FabD/lysophospholipase-like"/>
    <property type="match status" value="1"/>
</dbReference>
<dbReference type="PANTHER" id="PTHR45681:SF6">
    <property type="entry name" value="POLYKETIDE SYNTHASE 37"/>
    <property type="match status" value="1"/>
</dbReference>
<gene>
    <name evidence="4" type="ORF">FocTR4_00016400</name>
</gene>
<feature type="region of interest" description="Disordered" evidence="2">
    <location>
        <begin position="1"/>
        <end position="32"/>
    </location>
</feature>
<organism evidence="4 5">
    <name type="scientific">Fusarium oxysporum f. sp. cubense</name>
    <dbReference type="NCBI Taxonomy" id="61366"/>
    <lineage>
        <taxon>Eukaryota</taxon>
        <taxon>Fungi</taxon>
        <taxon>Dikarya</taxon>
        <taxon>Ascomycota</taxon>
        <taxon>Pezizomycotina</taxon>
        <taxon>Sordariomycetes</taxon>
        <taxon>Hypocreomycetidae</taxon>
        <taxon>Hypocreales</taxon>
        <taxon>Nectriaceae</taxon>
        <taxon>Fusarium</taxon>
        <taxon>Fusarium oxysporum species complex</taxon>
    </lineage>
</organism>
<evidence type="ECO:0000256" key="1">
    <source>
        <dbReference type="ARBA" id="ARBA00022679"/>
    </source>
</evidence>
<dbReference type="PANTHER" id="PTHR45681">
    <property type="entry name" value="POLYKETIDE SYNTHASE 44-RELATED"/>
    <property type="match status" value="1"/>
</dbReference>
<proteinExistence type="predicted"/>
<sequence>MSSEASGARLLGLDRSPGFSQPRSLPEFEPPTVPFGSMQPDLADYRSSQFVPHSVAASWIRSGLEIKTVAGHSLGQLAALCVSGVLSLRDALKMIYGRASLIQNKWGSERGRMLSVEAYIPTVEAFA</sequence>
<name>A0A5C6SAW1_FUSOC</name>
<evidence type="ECO:0000313" key="5">
    <source>
        <dbReference type="Proteomes" id="UP000321331"/>
    </source>
</evidence>
<keyword evidence="1" id="KW-0808">Transferase</keyword>
<dbReference type="InterPro" id="IPR050444">
    <property type="entry name" value="Polyketide_Synthase"/>
</dbReference>
<evidence type="ECO:0000259" key="3">
    <source>
        <dbReference type="Pfam" id="PF00698"/>
    </source>
</evidence>
<reference evidence="4 5" key="1">
    <citation type="submission" date="2019-07" db="EMBL/GenBank/DDBJ databases">
        <title>The First High-Quality Draft Genome Sequence of the Causal Agent of the Current Panama Disease Epidemic.</title>
        <authorList>
            <person name="Warmington R.J."/>
            <person name="Kay W."/>
            <person name="Jeffries A."/>
            <person name="Bebber D."/>
            <person name="Moore K."/>
            <person name="Studholme D.J."/>
        </authorList>
    </citation>
    <scope>NUCLEOTIDE SEQUENCE [LARGE SCALE GENOMIC DNA]</scope>
    <source>
        <strain evidence="4 5">TR4</strain>
    </source>
</reference>
<dbReference type="InterPro" id="IPR016035">
    <property type="entry name" value="Acyl_Trfase/lysoPLipase"/>
</dbReference>
<dbReference type="Proteomes" id="UP000321331">
    <property type="component" value="Unassembled WGS sequence"/>
</dbReference>
<dbReference type="GO" id="GO:0016740">
    <property type="term" value="F:transferase activity"/>
    <property type="evidence" value="ECO:0007669"/>
    <property type="project" value="UniProtKB-KW"/>
</dbReference>
<feature type="domain" description="Malonyl-CoA:ACP transacylase (MAT)" evidence="3">
    <location>
        <begin position="54"/>
        <end position="117"/>
    </location>
</feature>